<dbReference type="EMBL" id="CP123967">
    <property type="protein sequence ID" value="WGT47542.1"/>
    <property type="molecule type" value="Genomic_DNA"/>
</dbReference>
<feature type="transmembrane region" description="Helical" evidence="2">
    <location>
        <begin position="218"/>
        <end position="242"/>
    </location>
</feature>
<feature type="region of interest" description="Disordered" evidence="1">
    <location>
        <begin position="254"/>
        <end position="321"/>
    </location>
</feature>
<evidence type="ECO:0000256" key="1">
    <source>
        <dbReference type="SAM" id="MobiDB-lite"/>
    </source>
</evidence>
<proteinExistence type="predicted"/>
<sequence length="321" mass="32355">MHATRWASVTCLASLFLLPMVPATATGDGMYAAPVAIGLPADDVTVSPTPTASDATPTVEASEEPTPEAVPPTLTASGPGKAGNGEVVPISGTLTQDGAAVPNCGINVSDANGDVADSFTVTDADGRFTTMYAVPEDQGDGSLTLTLISETPTEATTSVSLTVKHTEISTASPSADEVESEEADVAPPEETDAGQSVAAIATPAVEPTSSSDRPGLGVWTWFIGALVGLGGIAAASTAFLIYRDRRARADEDLETGSFLDDDEESLGLLDSESAPSAQSPGEAATAPGVRSAVAQEPPRPSRGLPADGDAPQPPTAGRRGV</sequence>
<feature type="compositionally biased region" description="Acidic residues" evidence="1">
    <location>
        <begin position="176"/>
        <end position="192"/>
    </location>
</feature>
<keyword evidence="2" id="KW-0472">Membrane</keyword>
<evidence type="ECO:0000256" key="2">
    <source>
        <dbReference type="SAM" id="Phobius"/>
    </source>
</evidence>
<protein>
    <recommendedName>
        <fullName evidence="6">Carboxypeptidase regulatory-like domain-containing protein</fullName>
    </recommendedName>
</protein>
<feature type="region of interest" description="Disordered" evidence="1">
    <location>
        <begin position="169"/>
        <end position="195"/>
    </location>
</feature>
<feature type="chain" id="PRO_5046173272" description="Carboxypeptidase regulatory-like domain-containing protein" evidence="3">
    <location>
        <begin position="26"/>
        <end position="321"/>
    </location>
</feature>
<keyword evidence="5" id="KW-1185">Reference proteome</keyword>
<feature type="region of interest" description="Disordered" evidence="1">
    <location>
        <begin position="46"/>
        <end position="81"/>
    </location>
</feature>
<feature type="compositionally biased region" description="Low complexity" evidence="1">
    <location>
        <begin position="46"/>
        <end position="59"/>
    </location>
</feature>
<dbReference type="RefSeq" id="WP_281145257.1">
    <property type="nucleotide sequence ID" value="NZ_CP123967.1"/>
</dbReference>
<keyword evidence="2" id="KW-1133">Transmembrane helix</keyword>
<feature type="signal peptide" evidence="3">
    <location>
        <begin position="1"/>
        <end position="25"/>
    </location>
</feature>
<dbReference type="Proteomes" id="UP001244136">
    <property type="component" value="Chromosome"/>
</dbReference>
<evidence type="ECO:0008006" key="6">
    <source>
        <dbReference type="Google" id="ProtNLM"/>
    </source>
</evidence>
<evidence type="ECO:0000256" key="3">
    <source>
        <dbReference type="SAM" id="SignalP"/>
    </source>
</evidence>
<gene>
    <name evidence="4" type="ORF">QH948_01785</name>
</gene>
<organism evidence="4 5">
    <name type="scientific">Tessaracoccus lacteus</name>
    <dbReference type="NCBI Taxonomy" id="3041766"/>
    <lineage>
        <taxon>Bacteria</taxon>
        <taxon>Bacillati</taxon>
        <taxon>Actinomycetota</taxon>
        <taxon>Actinomycetes</taxon>
        <taxon>Propionibacteriales</taxon>
        <taxon>Propionibacteriaceae</taxon>
        <taxon>Tessaracoccus</taxon>
    </lineage>
</organism>
<reference evidence="4 5" key="1">
    <citation type="journal article" date="2008" name="Int. J. Syst. Evol. Microbiol.">
        <title>Tessaracoccus flavescens sp. nov., isolated from marine sediment.</title>
        <authorList>
            <person name="Lee D.W."/>
            <person name="Lee S.D."/>
        </authorList>
    </citation>
    <scope>NUCLEOTIDE SEQUENCE [LARGE SCALE GENOMIC DNA]</scope>
    <source>
        <strain evidence="4 5">T21</strain>
    </source>
</reference>
<accession>A0ABY8PZD3</accession>
<feature type="compositionally biased region" description="Acidic residues" evidence="1">
    <location>
        <begin position="254"/>
        <end position="265"/>
    </location>
</feature>
<keyword evidence="3" id="KW-0732">Signal</keyword>
<keyword evidence="2" id="KW-0812">Transmembrane</keyword>
<name>A0ABY8PZD3_9ACTN</name>
<evidence type="ECO:0000313" key="4">
    <source>
        <dbReference type="EMBL" id="WGT47542.1"/>
    </source>
</evidence>
<evidence type="ECO:0000313" key="5">
    <source>
        <dbReference type="Proteomes" id="UP001244136"/>
    </source>
</evidence>